<protein>
    <submittedName>
        <fullName evidence="1">Uncharacterized protein</fullName>
    </submittedName>
</protein>
<evidence type="ECO:0000313" key="2">
    <source>
        <dbReference type="Proteomes" id="UP000242502"/>
    </source>
</evidence>
<dbReference type="STRING" id="62101.AB835_05820"/>
<sequence length="297" mass="35444">MVEILTSKYLEDVLYCLGNERRGFHYFKDRYYLELFAAKPIVKNIIKRCGNGYLPIDNLKSYWPNDVLTFTLTLDRWGDSERGYDQTPRNQQNLVLQINFGNEHNQHYHSLLKPYDSYGPFEYRGHPIRQNNRKTLSWVRIDFDPTTGEALIEEVQNDWIRRVTWDMQRVTRCYAGKNTVKPGDIIHGIDCEYNEFKHYAEVILEPYKRLWAELSLLAAIQFIRNKLGISTIYYHTFDTGRKIKKIYGLLPKSMYTKLPKQFGFEVTSQSPRFLEQHKKARRYLKAIKNTQWYRLSI</sequence>
<dbReference type="EMBL" id="MDLC01000015">
    <property type="protein sequence ID" value="ODS24038.1"/>
    <property type="molecule type" value="Genomic_DNA"/>
</dbReference>
<reference evidence="1 2" key="1">
    <citation type="journal article" date="2016" name="Appl. Environ. Microbiol.">
        <title>Lack of Overt Genome Reduction in the Bryostatin-Producing Bryozoan Symbiont "Candidatus Endobugula sertula".</title>
        <authorList>
            <person name="Miller I.J."/>
            <person name="Vanee N."/>
            <person name="Fong S.S."/>
            <person name="Lim-Fong G.E."/>
            <person name="Kwan J.C."/>
        </authorList>
    </citation>
    <scope>NUCLEOTIDE SEQUENCE [LARGE SCALE GENOMIC DNA]</scope>
    <source>
        <strain evidence="1">AB1-4</strain>
    </source>
</reference>
<comment type="caution">
    <text evidence="1">The sequence shown here is derived from an EMBL/GenBank/DDBJ whole genome shotgun (WGS) entry which is preliminary data.</text>
</comment>
<evidence type="ECO:0000313" key="1">
    <source>
        <dbReference type="EMBL" id="ODS24038.1"/>
    </source>
</evidence>
<name>A0A1D2QR12_9GAMM</name>
<gene>
    <name evidence="1" type="ORF">AB835_05820</name>
</gene>
<dbReference type="Proteomes" id="UP000242502">
    <property type="component" value="Unassembled WGS sequence"/>
</dbReference>
<accession>A0A1D2QR12</accession>
<proteinExistence type="predicted"/>
<dbReference type="AlphaFoldDB" id="A0A1D2QR12"/>
<organism evidence="1 2">
    <name type="scientific">Candidatus Endobugula sertula</name>
    <name type="common">Bugula neritina bacterial symbiont</name>
    <dbReference type="NCBI Taxonomy" id="62101"/>
    <lineage>
        <taxon>Bacteria</taxon>
        <taxon>Pseudomonadati</taxon>
        <taxon>Pseudomonadota</taxon>
        <taxon>Gammaproteobacteria</taxon>
        <taxon>Cellvibrionales</taxon>
        <taxon>Cellvibrionaceae</taxon>
        <taxon>Candidatus Endobugula</taxon>
    </lineage>
</organism>